<evidence type="ECO:0000313" key="1">
    <source>
        <dbReference type="EMBL" id="KDQ08147.1"/>
    </source>
</evidence>
<protein>
    <submittedName>
        <fullName evidence="1">Uncharacterized protein</fullName>
    </submittedName>
</protein>
<keyword evidence="2" id="KW-1185">Reference proteome</keyword>
<dbReference type="OrthoDB" id="7939818at2759"/>
<dbReference type="AlphaFoldDB" id="A0A067M8E6"/>
<dbReference type="InParanoid" id="A0A067M8E6"/>
<dbReference type="EMBL" id="KL198094">
    <property type="protein sequence ID" value="KDQ08147.1"/>
    <property type="molecule type" value="Genomic_DNA"/>
</dbReference>
<accession>A0A067M8E6</accession>
<proteinExistence type="predicted"/>
<organism evidence="1 2">
    <name type="scientific">Botryobasidium botryosum (strain FD-172 SS1)</name>
    <dbReference type="NCBI Taxonomy" id="930990"/>
    <lineage>
        <taxon>Eukaryota</taxon>
        <taxon>Fungi</taxon>
        <taxon>Dikarya</taxon>
        <taxon>Basidiomycota</taxon>
        <taxon>Agaricomycotina</taxon>
        <taxon>Agaricomycetes</taxon>
        <taxon>Cantharellales</taxon>
        <taxon>Botryobasidiaceae</taxon>
        <taxon>Botryobasidium</taxon>
    </lineage>
</organism>
<sequence>MFKRRAACVGNDVYAAAQYGSRALRLDSASSSAEPSPRALELGLSGGKYEEMSVNEIADSKGESSPGLLSFIYAYFDTLSLEKSEMESPNKYLDL</sequence>
<gene>
    <name evidence="1" type="ORF">BOTBODRAFT_59498</name>
</gene>
<evidence type="ECO:0000313" key="2">
    <source>
        <dbReference type="Proteomes" id="UP000027195"/>
    </source>
</evidence>
<dbReference type="Proteomes" id="UP000027195">
    <property type="component" value="Unassembled WGS sequence"/>
</dbReference>
<name>A0A067M8E6_BOTB1</name>
<reference evidence="2" key="1">
    <citation type="journal article" date="2014" name="Proc. Natl. Acad. Sci. U.S.A.">
        <title>Extensive sampling of basidiomycete genomes demonstrates inadequacy of the white-rot/brown-rot paradigm for wood decay fungi.</title>
        <authorList>
            <person name="Riley R."/>
            <person name="Salamov A.A."/>
            <person name="Brown D.W."/>
            <person name="Nagy L.G."/>
            <person name="Floudas D."/>
            <person name="Held B.W."/>
            <person name="Levasseur A."/>
            <person name="Lombard V."/>
            <person name="Morin E."/>
            <person name="Otillar R."/>
            <person name="Lindquist E.A."/>
            <person name="Sun H."/>
            <person name="LaButti K.M."/>
            <person name="Schmutz J."/>
            <person name="Jabbour D."/>
            <person name="Luo H."/>
            <person name="Baker S.E."/>
            <person name="Pisabarro A.G."/>
            <person name="Walton J.D."/>
            <person name="Blanchette R.A."/>
            <person name="Henrissat B."/>
            <person name="Martin F."/>
            <person name="Cullen D."/>
            <person name="Hibbett D.S."/>
            <person name="Grigoriev I.V."/>
        </authorList>
    </citation>
    <scope>NUCLEOTIDE SEQUENCE [LARGE SCALE GENOMIC DNA]</scope>
    <source>
        <strain evidence="2">FD-172 SS1</strain>
    </source>
</reference>
<dbReference type="HOGENOM" id="CLU_2372510_0_0_1"/>